<dbReference type="RefSeq" id="WP_330195829.1">
    <property type="nucleotide sequence ID" value="NZ_JAZDRO010000002.1"/>
</dbReference>
<protein>
    <submittedName>
        <fullName evidence="6">Isoprenylcysteine carboxylmethyltransferase family protein</fullName>
        <ecNumber evidence="6">2.1.1.100</ecNumber>
        <ecNumber evidence="6">2.1.1.334</ecNumber>
    </submittedName>
</protein>
<evidence type="ECO:0000256" key="5">
    <source>
        <dbReference type="SAM" id="Phobius"/>
    </source>
</evidence>
<sequence length="165" mass="18006">MPSAKRFYDRIFGSGPAIAAAAALCLLAGWVTARLTPVLSLDLPLMLRATALASGTMLALGLIGWSVWTLRPEHRGTELVTRGPFRLVRHPLYAACLSLFGPGLIIALSHPAYAVALVLAYLAAHRLIGREEALMANWFPDSYPAYCTRTGRFWPRLGGVIFRET</sequence>
<comment type="caution">
    <text evidence="6">The sequence shown here is derived from an EMBL/GenBank/DDBJ whole genome shotgun (WGS) entry which is preliminary data.</text>
</comment>
<dbReference type="Gene3D" id="1.20.120.1630">
    <property type="match status" value="1"/>
</dbReference>
<dbReference type="InterPro" id="IPR007318">
    <property type="entry name" value="Phopholipid_MeTrfase"/>
</dbReference>
<comment type="subcellular location">
    <subcellularLocation>
        <location evidence="1">Endomembrane system</location>
        <topology evidence="1">Multi-pass membrane protein</topology>
    </subcellularLocation>
</comment>
<keyword evidence="2 5" id="KW-0812">Transmembrane</keyword>
<gene>
    <name evidence="6" type="ORF">V0U35_06310</name>
</gene>
<keyword evidence="3 5" id="KW-1133">Transmembrane helix</keyword>
<keyword evidence="4 5" id="KW-0472">Membrane</keyword>
<evidence type="ECO:0000313" key="7">
    <source>
        <dbReference type="Proteomes" id="UP001310692"/>
    </source>
</evidence>
<dbReference type="GO" id="GO:0032259">
    <property type="term" value="P:methylation"/>
    <property type="evidence" value="ECO:0007669"/>
    <property type="project" value="UniProtKB-KW"/>
</dbReference>
<name>A0ABU7LXP6_9PROT</name>
<evidence type="ECO:0000256" key="4">
    <source>
        <dbReference type="ARBA" id="ARBA00023136"/>
    </source>
</evidence>
<dbReference type="Proteomes" id="UP001310692">
    <property type="component" value="Unassembled WGS sequence"/>
</dbReference>
<evidence type="ECO:0000313" key="6">
    <source>
        <dbReference type="EMBL" id="MEE2566289.1"/>
    </source>
</evidence>
<feature type="transmembrane region" description="Helical" evidence="5">
    <location>
        <begin position="91"/>
        <end position="124"/>
    </location>
</feature>
<dbReference type="EC" id="2.1.1.334" evidence="6"/>
<keyword evidence="6" id="KW-0489">Methyltransferase</keyword>
<accession>A0ABU7LXP6</accession>
<proteinExistence type="predicted"/>
<organism evidence="6 7">
    <name type="scientific">Hyphobacterium marinum</name>
    <dbReference type="NCBI Taxonomy" id="3116574"/>
    <lineage>
        <taxon>Bacteria</taxon>
        <taxon>Pseudomonadati</taxon>
        <taxon>Pseudomonadota</taxon>
        <taxon>Alphaproteobacteria</taxon>
        <taxon>Maricaulales</taxon>
        <taxon>Maricaulaceae</taxon>
        <taxon>Hyphobacterium</taxon>
    </lineage>
</organism>
<evidence type="ECO:0000256" key="3">
    <source>
        <dbReference type="ARBA" id="ARBA00022989"/>
    </source>
</evidence>
<dbReference type="EMBL" id="JAZDRO010000002">
    <property type="protein sequence ID" value="MEE2566289.1"/>
    <property type="molecule type" value="Genomic_DNA"/>
</dbReference>
<reference evidence="6 7" key="1">
    <citation type="submission" date="2024-01" db="EMBL/GenBank/DDBJ databases">
        <title>Hyphobacterium bacterium isolated from marine sediment.</title>
        <authorList>
            <person name="Zhao S."/>
        </authorList>
    </citation>
    <scope>NUCLEOTIDE SEQUENCE [LARGE SCALE GENOMIC DNA]</scope>
    <source>
        <strain evidence="6 7">Y60-23</strain>
    </source>
</reference>
<keyword evidence="6" id="KW-0808">Transferase</keyword>
<evidence type="ECO:0000256" key="2">
    <source>
        <dbReference type="ARBA" id="ARBA00022692"/>
    </source>
</evidence>
<feature type="transmembrane region" description="Helical" evidence="5">
    <location>
        <begin position="49"/>
        <end position="70"/>
    </location>
</feature>
<keyword evidence="7" id="KW-1185">Reference proteome</keyword>
<dbReference type="Pfam" id="PF04191">
    <property type="entry name" value="PEMT"/>
    <property type="match status" value="1"/>
</dbReference>
<dbReference type="EC" id="2.1.1.100" evidence="6"/>
<evidence type="ECO:0000256" key="1">
    <source>
        <dbReference type="ARBA" id="ARBA00004127"/>
    </source>
</evidence>
<dbReference type="GO" id="GO:0004671">
    <property type="term" value="F:protein C-terminal S-isoprenylcysteine carboxyl O-methyltransferase activity"/>
    <property type="evidence" value="ECO:0007669"/>
    <property type="project" value="UniProtKB-EC"/>
</dbReference>